<keyword evidence="3" id="KW-1185">Reference proteome</keyword>
<sequence length="225" mass="26425">MEPLKIEEETLLKCSLCGMRTPFKYEMVQHIYRHRTHRKKHQRSFCPESFYTIEGRQVFCLERGHIHLYGKEMSAFFEPLFSMLSRDVEYALRNGTEAAVMQRTEADLGCNFAENSTSSKTLPTDVHTGDALLGHDQLLLRFLCIHCIEFLCVSLKPRKSFLHPVIRKRLQKQVEIFPWSRLPQELQVKILQNLSRSDLDNCQLVDRRMSSLILSNEPLMKRRLI</sequence>
<accession>A0AAN8FWZ3</accession>
<evidence type="ECO:0000313" key="2">
    <source>
        <dbReference type="EMBL" id="KAK5972083.1"/>
    </source>
</evidence>
<dbReference type="InterPro" id="IPR036047">
    <property type="entry name" value="F-box-like_dom_sf"/>
</dbReference>
<reference evidence="2 3" key="1">
    <citation type="submission" date="2019-10" db="EMBL/GenBank/DDBJ databases">
        <title>Assembly and Annotation for the nematode Trichostrongylus colubriformis.</title>
        <authorList>
            <person name="Martin J."/>
        </authorList>
    </citation>
    <scope>NUCLEOTIDE SEQUENCE [LARGE SCALE GENOMIC DNA]</scope>
    <source>
        <strain evidence="2">G859</strain>
        <tissue evidence="2">Whole worm</tissue>
    </source>
</reference>
<dbReference type="CDD" id="cd09917">
    <property type="entry name" value="F-box_SF"/>
    <property type="match status" value="1"/>
</dbReference>
<name>A0AAN8FWZ3_TRICO</name>
<proteinExistence type="predicted"/>
<comment type="caution">
    <text evidence="2">The sequence shown here is derived from an EMBL/GenBank/DDBJ whole genome shotgun (WGS) entry which is preliminary data.</text>
</comment>
<dbReference type="Pfam" id="PF12937">
    <property type="entry name" value="F-box-like"/>
    <property type="match status" value="1"/>
</dbReference>
<dbReference type="EMBL" id="WIXE01017046">
    <property type="protein sequence ID" value="KAK5972083.1"/>
    <property type="molecule type" value="Genomic_DNA"/>
</dbReference>
<dbReference type="InterPro" id="IPR001810">
    <property type="entry name" value="F-box_dom"/>
</dbReference>
<dbReference type="SUPFAM" id="SSF81383">
    <property type="entry name" value="F-box domain"/>
    <property type="match status" value="1"/>
</dbReference>
<evidence type="ECO:0000259" key="1">
    <source>
        <dbReference type="PROSITE" id="PS50181"/>
    </source>
</evidence>
<dbReference type="Proteomes" id="UP001331761">
    <property type="component" value="Unassembled WGS sequence"/>
</dbReference>
<organism evidence="2 3">
    <name type="scientific">Trichostrongylus colubriformis</name>
    <name type="common">Black scour worm</name>
    <dbReference type="NCBI Taxonomy" id="6319"/>
    <lineage>
        <taxon>Eukaryota</taxon>
        <taxon>Metazoa</taxon>
        <taxon>Ecdysozoa</taxon>
        <taxon>Nematoda</taxon>
        <taxon>Chromadorea</taxon>
        <taxon>Rhabditida</taxon>
        <taxon>Rhabditina</taxon>
        <taxon>Rhabditomorpha</taxon>
        <taxon>Strongyloidea</taxon>
        <taxon>Trichostrongylidae</taxon>
        <taxon>Trichostrongylus</taxon>
    </lineage>
</organism>
<gene>
    <name evidence="2" type="ORF">GCK32_011701</name>
</gene>
<feature type="non-terminal residue" evidence="2">
    <location>
        <position position="225"/>
    </location>
</feature>
<dbReference type="AlphaFoldDB" id="A0AAN8FWZ3"/>
<dbReference type="PROSITE" id="PS50181">
    <property type="entry name" value="FBOX"/>
    <property type="match status" value="1"/>
</dbReference>
<dbReference type="Gene3D" id="1.20.1280.50">
    <property type="match status" value="1"/>
</dbReference>
<evidence type="ECO:0000313" key="3">
    <source>
        <dbReference type="Proteomes" id="UP001331761"/>
    </source>
</evidence>
<protein>
    <recommendedName>
        <fullName evidence="1">F-box domain-containing protein</fullName>
    </recommendedName>
</protein>
<feature type="domain" description="F-box" evidence="1">
    <location>
        <begin position="176"/>
        <end position="223"/>
    </location>
</feature>